<dbReference type="InterPro" id="IPR004788">
    <property type="entry name" value="Ribose5P_isomerase_type_A"/>
</dbReference>
<dbReference type="EC" id="5.3.1.6" evidence="3"/>
<dbReference type="Pfam" id="PF06026">
    <property type="entry name" value="Rib_5-P_isom_A"/>
    <property type="match status" value="1"/>
</dbReference>
<gene>
    <name evidence="3 4" type="primary">rpiA</name>
    <name evidence="4" type="ORF">GCM10011611_04540</name>
</gene>
<dbReference type="GO" id="GO:0004751">
    <property type="term" value="F:ribose-5-phosphate isomerase activity"/>
    <property type="evidence" value="ECO:0007669"/>
    <property type="project" value="UniProtKB-UniRule"/>
</dbReference>
<dbReference type="InterPro" id="IPR050262">
    <property type="entry name" value="Ribose-5P_isomerase"/>
</dbReference>
<dbReference type="Gene3D" id="3.30.70.260">
    <property type="match status" value="1"/>
</dbReference>
<name>A0A8J2YQ25_9PROT</name>
<accession>A0A8J2YQ25</accession>
<feature type="binding site" evidence="3">
    <location>
        <begin position="86"/>
        <end position="89"/>
    </location>
    <ligand>
        <name>substrate</name>
    </ligand>
</feature>
<dbReference type="AlphaFoldDB" id="A0A8J2YQ25"/>
<feature type="binding site" evidence="3">
    <location>
        <position position="127"/>
    </location>
    <ligand>
        <name>substrate</name>
    </ligand>
</feature>
<comment type="catalytic activity">
    <reaction evidence="1 3">
        <text>aldehydo-D-ribose 5-phosphate = D-ribulose 5-phosphate</text>
        <dbReference type="Rhea" id="RHEA:14657"/>
        <dbReference type="ChEBI" id="CHEBI:58121"/>
        <dbReference type="ChEBI" id="CHEBI:58273"/>
        <dbReference type="EC" id="5.3.1.6"/>
    </reaction>
</comment>
<dbReference type="EMBL" id="BMJQ01000001">
    <property type="protein sequence ID" value="GGF02133.1"/>
    <property type="molecule type" value="Genomic_DNA"/>
</dbReference>
<keyword evidence="5" id="KW-1185">Reference proteome</keyword>
<organism evidence="4 5">
    <name type="scientific">Aliidongia dinghuensis</name>
    <dbReference type="NCBI Taxonomy" id="1867774"/>
    <lineage>
        <taxon>Bacteria</taxon>
        <taxon>Pseudomonadati</taxon>
        <taxon>Pseudomonadota</taxon>
        <taxon>Alphaproteobacteria</taxon>
        <taxon>Rhodospirillales</taxon>
        <taxon>Dongiaceae</taxon>
        <taxon>Aliidongia</taxon>
    </lineage>
</organism>
<dbReference type="Gene3D" id="3.40.50.1360">
    <property type="match status" value="1"/>
</dbReference>
<evidence type="ECO:0000313" key="4">
    <source>
        <dbReference type="EMBL" id="GGF02133.1"/>
    </source>
</evidence>
<evidence type="ECO:0000256" key="2">
    <source>
        <dbReference type="ARBA" id="ARBA00023235"/>
    </source>
</evidence>
<dbReference type="InterPro" id="IPR037171">
    <property type="entry name" value="NagB/RpiA_transferase-like"/>
</dbReference>
<comment type="caution">
    <text evidence="4">The sequence shown here is derived from an EMBL/GenBank/DDBJ whole genome shotgun (WGS) entry which is preliminary data.</text>
</comment>
<dbReference type="GO" id="GO:0009052">
    <property type="term" value="P:pentose-phosphate shunt, non-oxidative branch"/>
    <property type="evidence" value="ECO:0007669"/>
    <property type="project" value="UniProtKB-UniRule"/>
</dbReference>
<evidence type="ECO:0000256" key="3">
    <source>
        <dbReference type="HAMAP-Rule" id="MF_00170"/>
    </source>
</evidence>
<sequence length="231" mass="24033">MAEDEVQRLKRLAAEKAVELVEDGMVLGLGTGSTAALAVDAIGARVAAGLKVVGIPTSEVTAAQSQRLGIPLTDFGHYNAVDLTIDGADAVDLADLTLIKGLGGALLREKIVAAASKRMAVIIDETKLQGTIGSRTPVPVETVRFGWQSTERQLKGLSAKPKLRLGKDGQPFVTDGGNFILDCDFGPITEAAKLHAALKSLTGVVETGLFIGLATDVIIARPGGIEVVRRG</sequence>
<dbReference type="FunFam" id="3.40.50.1360:FF:000001">
    <property type="entry name" value="Ribose-5-phosphate isomerase A"/>
    <property type="match status" value="1"/>
</dbReference>
<dbReference type="Proteomes" id="UP000646365">
    <property type="component" value="Unassembled WGS sequence"/>
</dbReference>
<dbReference type="NCBIfam" id="NF001924">
    <property type="entry name" value="PRK00702.1"/>
    <property type="match status" value="1"/>
</dbReference>
<comment type="function">
    <text evidence="3">Catalyzes the reversible conversion of ribose-5-phosphate to ribulose 5-phosphate.</text>
</comment>
<dbReference type="InterPro" id="IPR020672">
    <property type="entry name" value="Ribose5P_isomerase_typA_subgr"/>
</dbReference>
<dbReference type="RefSeq" id="WP_189041996.1">
    <property type="nucleotide sequence ID" value="NZ_BMJQ01000001.1"/>
</dbReference>
<comment type="similarity">
    <text evidence="3">Belongs to the ribose 5-phosphate isomerase family.</text>
</comment>
<evidence type="ECO:0000313" key="5">
    <source>
        <dbReference type="Proteomes" id="UP000646365"/>
    </source>
</evidence>
<reference evidence="4" key="2">
    <citation type="submission" date="2020-09" db="EMBL/GenBank/DDBJ databases">
        <authorList>
            <person name="Sun Q."/>
            <person name="Zhou Y."/>
        </authorList>
    </citation>
    <scope>NUCLEOTIDE SEQUENCE</scope>
    <source>
        <strain evidence="4">CGMCC 1.15725</strain>
    </source>
</reference>
<feature type="binding site" evidence="3">
    <location>
        <begin position="100"/>
        <end position="103"/>
    </location>
    <ligand>
        <name>substrate</name>
    </ligand>
</feature>
<feature type="binding site" evidence="3">
    <location>
        <begin position="31"/>
        <end position="34"/>
    </location>
    <ligand>
        <name>substrate</name>
    </ligand>
</feature>
<feature type="active site" description="Proton acceptor" evidence="3">
    <location>
        <position position="109"/>
    </location>
</feature>
<dbReference type="PANTHER" id="PTHR43748:SF3">
    <property type="entry name" value="RIBOSE-5-PHOSPHATE ISOMERASE 3, CHLOROPLASTIC-RELATED"/>
    <property type="match status" value="1"/>
</dbReference>
<proteinExistence type="inferred from homology"/>
<dbReference type="SUPFAM" id="SSF100950">
    <property type="entry name" value="NagB/RpiA/CoA transferase-like"/>
    <property type="match status" value="1"/>
</dbReference>
<evidence type="ECO:0000256" key="1">
    <source>
        <dbReference type="ARBA" id="ARBA00001713"/>
    </source>
</evidence>
<dbReference type="SUPFAM" id="SSF75445">
    <property type="entry name" value="D-ribose-5-phosphate isomerase (RpiA), lid domain"/>
    <property type="match status" value="1"/>
</dbReference>
<keyword evidence="2 3" id="KW-0413">Isomerase</keyword>
<reference evidence="4" key="1">
    <citation type="journal article" date="2014" name="Int. J. Syst. Evol. Microbiol.">
        <title>Complete genome sequence of Corynebacterium casei LMG S-19264T (=DSM 44701T), isolated from a smear-ripened cheese.</title>
        <authorList>
            <consortium name="US DOE Joint Genome Institute (JGI-PGF)"/>
            <person name="Walter F."/>
            <person name="Albersmeier A."/>
            <person name="Kalinowski J."/>
            <person name="Ruckert C."/>
        </authorList>
    </citation>
    <scope>NUCLEOTIDE SEQUENCE</scope>
    <source>
        <strain evidence="4">CGMCC 1.15725</strain>
    </source>
</reference>
<dbReference type="HAMAP" id="MF_00170">
    <property type="entry name" value="Rib_5P_isom_A"/>
    <property type="match status" value="1"/>
</dbReference>
<dbReference type="PANTHER" id="PTHR43748">
    <property type="entry name" value="RIBOSE-5-PHOSPHATE ISOMERASE 3, CHLOROPLASTIC-RELATED"/>
    <property type="match status" value="1"/>
</dbReference>
<dbReference type="UniPathway" id="UPA00115">
    <property type="reaction ID" value="UER00412"/>
</dbReference>
<comment type="subunit">
    <text evidence="3">Homodimer.</text>
</comment>
<protein>
    <recommendedName>
        <fullName evidence="3">Ribose-5-phosphate isomerase A</fullName>
        <ecNumber evidence="3">5.3.1.6</ecNumber>
    </recommendedName>
    <alternativeName>
        <fullName evidence="3">Phosphoriboisomerase A</fullName>
        <shortName evidence="3">PRI</shortName>
    </alternativeName>
</protein>
<comment type="pathway">
    <text evidence="3">Carbohydrate degradation; pentose phosphate pathway; D-ribose 5-phosphate from D-ribulose 5-phosphate (non-oxidative stage): step 1/1.</text>
</comment>
<dbReference type="NCBIfam" id="TIGR00021">
    <property type="entry name" value="rpiA"/>
    <property type="match status" value="1"/>
</dbReference>
<dbReference type="CDD" id="cd01398">
    <property type="entry name" value="RPI_A"/>
    <property type="match status" value="1"/>
</dbReference>